<dbReference type="Proteomes" id="UP000813420">
    <property type="component" value="Unassembled WGS sequence"/>
</dbReference>
<keyword evidence="2 4" id="KW-0238">DNA-binding</keyword>
<dbReference type="PRINTS" id="PR00455">
    <property type="entry name" value="HTHTETR"/>
</dbReference>
<evidence type="ECO:0000256" key="3">
    <source>
        <dbReference type="ARBA" id="ARBA00023163"/>
    </source>
</evidence>
<dbReference type="PROSITE" id="PS50977">
    <property type="entry name" value="HTH_TETR_2"/>
    <property type="match status" value="1"/>
</dbReference>
<feature type="domain" description="HTH tetR-type" evidence="5">
    <location>
        <begin position="10"/>
        <end position="70"/>
    </location>
</feature>
<feature type="DNA-binding region" description="H-T-H motif" evidence="4">
    <location>
        <begin position="33"/>
        <end position="52"/>
    </location>
</feature>
<proteinExistence type="predicted"/>
<evidence type="ECO:0000256" key="1">
    <source>
        <dbReference type="ARBA" id="ARBA00023015"/>
    </source>
</evidence>
<dbReference type="PANTHER" id="PTHR30055">
    <property type="entry name" value="HTH-TYPE TRANSCRIPTIONAL REGULATOR RUTR"/>
    <property type="match status" value="1"/>
</dbReference>
<gene>
    <name evidence="6" type="ORF">K8V39_03075</name>
</gene>
<evidence type="ECO:0000256" key="2">
    <source>
        <dbReference type="ARBA" id="ARBA00023125"/>
    </source>
</evidence>
<dbReference type="RefSeq" id="WP_277271688.1">
    <property type="nucleotide sequence ID" value="NZ_DYXE01000032.1"/>
</dbReference>
<evidence type="ECO:0000313" key="6">
    <source>
        <dbReference type="EMBL" id="HJH49229.1"/>
    </source>
</evidence>
<dbReference type="Pfam" id="PF00440">
    <property type="entry name" value="TetR_N"/>
    <property type="match status" value="1"/>
</dbReference>
<dbReference type="InterPro" id="IPR009057">
    <property type="entry name" value="Homeodomain-like_sf"/>
</dbReference>
<organism evidence="6 7">
    <name type="scientific">Merdimonas faecis</name>
    <dbReference type="NCBI Taxonomy" id="1653435"/>
    <lineage>
        <taxon>Bacteria</taxon>
        <taxon>Bacillati</taxon>
        <taxon>Bacillota</taxon>
        <taxon>Clostridia</taxon>
        <taxon>Lachnospirales</taxon>
        <taxon>Lachnospiraceae</taxon>
        <taxon>Merdimonas</taxon>
    </lineage>
</organism>
<dbReference type="InterPro" id="IPR001647">
    <property type="entry name" value="HTH_TetR"/>
</dbReference>
<keyword evidence="1" id="KW-0805">Transcription regulation</keyword>
<reference evidence="6" key="2">
    <citation type="submission" date="2021-09" db="EMBL/GenBank/DDBJ databases">
        <authorList>
            <person name="Gilroy R."/>
        </authorList>
    </citation>
    <scope>NUCLEOTIDE SEQUENCE</scope>
    <source>
        <strain evidence="6">USAMLcec4-12693</strain>
    </source>
</reference>
<dbReference type="PANTHER" id="PTHR30055:SF234">
    <property type="entry name" value="HTH-TYPE TRANSCRIPTIONAL REGULATOR BETI"/>
    <property type="match status" value="1"/>
</dbReference>
<comment type="caution">
    <text evidence="6">The sequence shown here is derived from an EMBL/GenBank/DDBJ whole genome shotgun (WGS) entry which is preliminary data.</text>
</comment>
<sequence>MSKKAGNIPEETREALLKAATEEFAEYGFEKSSLRRICTRAGVTTGALYASFRDKDDLFENVIKPVTDHIDSVMGEHYRRERESAGRDLLDPEGEEEDVNAVLSLLRYYYRNRQVCSVLFSHREHPAVAAFFDRLIGQIDAQGKAVAALIREGISAGAGEKSGNEEVSEFTADTIHWFSHLQVDMVFYLIGHETEEREAEMQARNMVRFMRGGFYALLHRGSLTDFIKER</sequence>
<dbReference type="InterPro" id="IPR050109">
    <property type="entry name" value="HTH-type_TetR-like_transc_reg"/>
</dbReference>
<dbReference type="SUPFAM" id="SSF46689">
    <property type="entry name" value="Homeodomain-like"/>
    <property type="match status" value="1"/>
</dbReference>
<reference evidence="6" key="1">
    <citation type="journal article" date="2021" name="PeerJ">
        <title>Extensive microbial diversity within the chicken gut microbiome revealed by metagenomics and culture.</title>
        <authorList>
            <person name="Gilroy R."/>
            <person name="Ravi A."/>
            <person name="Getino M."/>
            <person name="Pursley I."/>
            <person name="Horton D.L."/>
            <person name="Alikhan N.F."/>
            <person name="Baker D."/>
            <person name="Gharbi K."/>
            <person name="Hall N."/>
            <person name="Watson M."/>
            <person name="Adriaenssens E.M."/>
            <person name="Foster-Nyarko E."/>
            <person name="Jarju S."/>
            <person name="Secka A."/>
            <person name="Antonio M."/>
            <person name="Oren A."/>
            <person name="Chaudhuri R.R."/>
            <person name="La Ragione R."/>
            <person name="Hildebrand F."/>
            <person name="Pallen M.J."/>
        </authorList>
    </citation>
    <scope>NUCLEOTIDE SEQUENCE</scope>
    <source>
        <strain evidence="6">USAMLcec4-12693</strain>
    </source>
</reference>
<dbReference type="AlphaFoldDB" id="A0A9D2VWM3"/>
<dbReference type="EMBL" id="DYXE01000032">
    <property type="protein sequence ID" value="HJH49229.1"/>
    <property type="molecule type" value="Genomic_DNA"/>
</dbReference>
<protein>
    <submittedName>
        <fullName evidence="6">TetR/AcrR family transcriptional regulator</fullName>
    </submittedName>
</protein>
<dbReference type="GO" id="GO:0003700">
    <property type="term" value="F:DNA-binding transcription factor activity"/>
    <property type="evidence" value="ECO:0007669"/>
    <property type="project" value="TreeGrafter"/>
</dbReference>
<dbReference type="GO" id="GO:0000976">
    <property type="term" value="F:transcription cis-regulatory region binding"/>
    <property type="evidence" value="ECO:0007669"/>
    <property type="project" value="TreeGrafter"/>
</dbReference>
<evidence type="ECO:0000259" key="5">
    <source>
        <dbReference type="PROSITE" id="PS50977"/>
    </source>
</evidence>
<accession>A0A9D2VWM3</accession>
<dbReference type="Gene3D" id="1.10.357.10">
    <property type="entry name" value="Tetracycline Repressor, domain 2"/>
    <property type="match status" value="1"/>
</dbReference>
<evidence type="ECO:0000313" key="7">
    <source>
        <dbReference type="Proteomes" id="UP000813420"/>
    </source>
</evidence>
<keyword evidence="3" id="KW-0804">Transcription</keyword>
<evidence type="ECO:0000256" key="4">
    <source>
        <dbReference type="PROSITE-ProRule" id="PRU00335"/>
    </source>
</evidence>
<name>A0A9D2VWM3_9FIRM</name>